<sequence>MPFSSFSTSILYGGDGVSSVQQAAQTADADRGNYSDIACHSNSQDCSRFPHCVHEFAKRDVKPENKTAVAVGSVNDTNAGNATLAKPPKSPATQWSTDKASIAASTLFAAFATTAVIFMTVLCIKRYRKRRRRKKLGNADLIAAEEKKRKRESLMFCRDQPRTYVIEQNRNGEVTRVRCTGNTSPGAGSPLESVSSIQPDMRIEATRHLAELYNTNSGRSGSIPQPVVIISPPLEPVVSRAAVPSTQTTESIESIDQDRQTGSSKFSETTVSPKLEPTESKQSTTGSSTSNGTRRMSLLRLPPIRQSMSPLFRF</sequence>
<proteinExistence type="predicted"/>
<evidence type="ECO:0000256" key="1">
    <source>
        <dbReference type="SAM" id="MobiDB-lite"/>
    </source>
</evidence>
<feature type="region of interest" description="Disordered" evidence="1">
    <location>
        <begin position="241"/>
        <end position="314"/>
    </location>
</feature>
<organism evidence="3 4">
    <name type="scientific">Aspergillus calidoustus</name>
    <dbReference type="NCBI Taxonomy" id="454130"/>
    <lineage>
        <taxon>Eukaryota</taxon>
        <taxon>Fungi</taxon>
        <taxon>Dikarya</taxon>
        <taxon>Ascomycota</taxon>
        <taxon>Pezizomycotina</taxon>
        <taxon>Eurotiomycetes</taxon>
        <taxon>Eurotiomycetidae</taxon>
        <taxon>Eurotiales</taxon>
        <taxon>Aspergillaceae</taxon>
        <taxon>Aspergillus</taxon>
        <taxon>Aspergillus subgen. Nidulantes</taxon>
    </lineage>
</organism>
<evidence type="ECO:0000313" key="4">
    <source>
        <dbReference type="Proteomes" id="UP000054771"/>
    </source>
</evidence>
<dbReference type="OMA" id="HWSYKKS"/>
<evidence type="ECO:0000256" key="2">
    <source>
        <dbReference type="SAM" id="Phobius"/>
    </source>
</evidence>
<reference evidence="4" key="1">
    <citation type="journal article" date="2016" name="Genome Announc.">
        <title>Draft genome sequences of fungus Aspergillus calidoustus.</title>
        <authorList>
            <person name="Horn F."/>
            <person name="Linde J."/>
            <person name="Mattern D.J."/>
            <person name="Walther G."/>
            <person name="Guthke R."/>
            <person name="Scherlach K."/>
            <person name="Martin K."/>
            <person name="Brakhage A.A."/>
            <person name="Petzke L."/>
            <person name="Valiante V."/>
        </authorList>
    </citation>
    <scope>NUCLEOTIDE SEQUENCE [LARGE SCALE GENOMIC DNA]</scope>
    <source>
        <strain evidence="4">SF006504</strain>
    </source>
</reference>
<keyword evidence="2" id="KW-0472">Membrane</keyword>
<evidence type="ECO:0000313" key="3">
    <source>
        <dbReference type="EMBL" id="CEN62275.1"/>
    </source>
</evidence>
<dbReference type="STRING" id="454130.A0A0U5GXW5"/>
<name>A0A0U5GXW5_ASPCI</name>
<gene>
    <name evidence="3" type="ORF">ASPCAL08913</name>
</gene>
<feature type="compositionally biased region" description="Low complexity" evidence="1">
    <location>
        <begin position="280"/>
        <end position="293"/>
    </location>
</feature>
<keyword evidence="2" id="KW-1133">Transmembrane helix</keyword>
<protein>
    <submittedName>
        <fullName evidence="3">Uncharacterized protein</fullName>
    </submittedName>
</protein>
<feature type="transmembrane region" description="Helical" evidence="2">
    <location>
        <begin position="102"/>
        <end position="124"/>
    </location>
</feature>
<dbReference type="AlphaFoldDB" id="A0A0U5GXW5"/>
<keyword evidence="2" id="KW-0812">Transmembrane</keyword>
<keyword evidence="4" id="KW-1185">Reference proteome</keyword>
<feature type="compositionally biased region" description="Polar residues" evidence="1">
    <location>
        <begin position="244"/>
        <end position="272"/>
    </location>
</feature>
<dbReference type="EMBL" id="CDMC01000007">
    <property type="protein sequence ID" value="CEN62275.1"/>
    <property type="molecule type" value="Genomic_DNA"/>
</dbReference>
<dbReference type="Proteomes" id="UP000054771">
    <property type="component" value="Unassembled WGS sequence"/>
</dbReference>
<accession>A0A0U5GXW5</accession>
<dbReference type="OrthoDB" id="4501674at2759"/>